<dbReference type="OrthoDB" id="6144932at2"/>
<evidence type="ECO:0000256" key="1">
    <source>
        <dbReference type="SAM" id="MobiDB-lite"/>
    </source>
</evidence>
<proteinExistence type="predicted"/>
<evidence type="ECO:0000313" key="3">
    <source>
        <dbReference type="Proteomes" id="UP000198641"/>
    </source>
</evidence>
<dbReference type="RefSeq" id="WP_092522572.1">
    <property type="nucleotide sequence ID" value="NZ_FNCI01000001.1"/>
</dbReference>
<gene>
    <name evidence="2" type="ORF">SAMN05216571_101417</name>
</gene>
<sequence length="1335" mass="140489">MAKQFKTTFVIDGDSRGAVAAQRDARQETEALSREMALAEQRGQEMAASFETVKSRAAGFATVVGASAVSLGAISTAQIQATQQAGIMADALGMSVQRLQELQYAAKQKGIDDIGDTLKDVSDKIGDAFANGGGEAMDALDNLNLSAERLIELRPDEQLLAIAQGLKDLPKGEQVNVMESLGNDAIKLLPLLEDNGRLLEQLAVQAHDAGVALSDVDNQTLLAAGDALGEMQGYAEGLANQLALKVAPSITETTERVGELVDDLGGMESVATGLINTAGGLAAVMGTRLAVSLASATAEAAKKIAADIAAARAELRVTQQTARRAAAELQTARTLQARAVADAKALAGTNAHALAMDNLARASARTTAAQAANTQAANAQAAAMKRASGMARGLSGAMALVGGPAGAAILAAGALYTYREELGLVSKEAVITTQRIDSLTDAINLNNKSAVEAGIVQLSAEYFQLGQDAAAAQARIDELTAAQQNDTRGARQNLQNMMRLEDAENSLKRIQAEQKAAGEGADELREVLASVGDQTVKTADSTRTLAKESDEQTTAFSDQANAARSLVDELYPLQAAQREYADDKAALIQYALREDKSNEWLAESMRRLERQYSNAGSAAETYGLEAARAAEGTETAFDATVVAMERGVERMDDAFVDSWRSLLDGSENAFDAFKNIALDTLAEVIHAYTTRQITASLGASFSGGATGGMGMGSQGGGYGSLLSTGKQLYNGFSSGFGNVAWTGASNTAYAGGWAGSATGGVGQSGLWGGSTSNFSGMQGVYSAGAGYIGGKAGQAVWGSDRANSNYGQMAGTAIGTYFGGPIGAGIGSFLGSGVDQLFGSGRSSYGQIGQELNAKVDAHGVYRYDRLDKYQNYARDSAFGTIGITKKQKTDDAALKKMVKQFVEIDNAVAAVMTASQLKHTQKALDGWKSSKTGDIGSIVGQRLNAVAGAAGTPFTRSLRRLSGEDLVQGIIGGLQIENVGAEMARAVARDMNAEFRDALRSGDDISAATQSILTAANAVSLMADSAERLGLEFDATVTGALAAADDLQELAGGVSNLSSQQQAYYQAFFSDQEKFAYLADNLADRFDDLNLAMPDTASGFRDLVEAQNLMSEAGREQYAVLMQLVPSMSQYLDVMDRQHSQLQSWIDSLLLSDQSTLDPSERLQESQTQYASLLVQAENGDAQAMGDLGNVAQQYLREAASYYGQASGQYGSLFDEILDAARGLGVEVDGSHANGLASVPFDGYRAELHQGETVLPAPIAQLYRDSAPGGGQRDADLLRELQALRRESEALRDEVRQLRGDSARNADRAAAQRDRQLREQQGIHRNTRTPVTTV</sequence>
<evidence type="ECO:0000313" key="2">
    <source>
        <dbReference type="EMBL" id="SDF72879.1"/>
    </source>
</evidence>
<feature type="compositionally biased region" description="Basic and acidic residues" evidence="1">
    <location>
        <begin position="1296"/>
        <end position="1323"/>
    </location>
</feature>
<organism evidence="2 3">
    <name type="scientific">Onishia taeanensis</name>
    <dbReference type="NCBI Taxonomy" id="284577"/>
    <lineage>
        <taxon>Bacteria</taxon>
        <taxon>Pseudomonadati</taxon>
        <taxon>Pseudomonadota</taxon>
        <taxon>Gammaproteobacteria</taxon>
        <taxon>Oceanospirillales</taxon>
        <taxon>Halomonadaceae</taxon>
        <taxon>Onishia</taxon>
    </lineage>
</organism>
<accession>A0A1G7NHV4</accession>
<keyword evidence="3" id="KW-1185">Reference proteome</keyword>
<feature type="region of interest" description="Disordered" evidence="1">
    <location>
        <begin position="1296"/>
        <end position="1335"/>
    </location>
</feature>
<reference evidence="2 3" key="1">
    <citation type="submission" date="2016-10" db="EMBL/GenBank/DDBJ databases">
        <authorList>
            <person name="de Groot N.N."/>
        </authorList>
    </citation>
    <scope>NUCLEOTIDE SEQUENCE [LARGE SCALE GENOMIC DNA]</scope>
    <source>
        <strain evidence="2 3">BH539</strain>
    </source>
</reference>
<name>A0A1G7NHV4_9GAMM</name>
<protein>
    <submittedName>
        <fullName evidence="2">Uncharacterized protein</fullName>
    </submittedName>
</protein>
<dbReference type="EMBL" id="FNCI01000001">
    <property type="protein sequence ID" value="SDF72879.1"/>
    <property type="molecule type" value="Genomic_DNA"/>
</dbReference>
<dbReference type="Proteomes" id="UP000198641">
    <property type="component" value="Unassembled WGS sequence"/>
</dbReference>
<dbReference type="STRING" id="284577.SAMN05216571_101417"/>